<evidence type="ECO:0000259" key="8">
    <source>
        <dbReference type="PROSITE" id="PS51519"/>
    </source>
</evidence>
<evidence type="ECO:0000256" key="1">
    <source>
        <dbReference type="ARBA" id="ARBA00004049"/>
    </source>
</evidence>
<dbReference type="InterPro" id="IPR003035">
    <property type="entry name" value="RWP-RK_dom"/>
</dbReference>
<evidence type="ECO:0000256" key="2">
    <source>
        <dbReference type="ARBA" id="ARBA00023015"/>
    </source>
</evidence>
<comment type="caution">
    <text evidence="9">The sequence shown here is derived from an EMBL/GenBank/DDBJ whole genome shotgun (WGS) entry which is preliminary data.</text>
</comment>
<evidence type="ECO:0000256" key="6">
    <source>
        <dbReference type="ARBA" id="ARBA00023242"/>
    </source>
</evidence>
<evidence type="ECO:0000256" key="5">
    <source>
        <dbReference type="ARBA" id="ARBA00023163"/>
    </source>
</evidence>
<dbReference type="InterPro" id="IPR044607">
    <property type="entry name" value="RKD-like"/>
</dbReference>
<keyword evidence="10" id="KW-1185">Reference proteome</keyword>
<dbReference type="PROSITE" id="PS51519">
    <property type="entry name" value="RWP_RK"/>
    <property type="match status" value="1"/>
</dbReference>
<dbReference type="GO" id="GO:0003677">
    <property type="term" value="F:DNA binding"/>
    <property type="evidence" value="ECO:0007669"/>
    <property type="project" value="UniProtKB-KW"/>
</dbReference>
<dbReference type="Proteomes" id="UP001054857">
    <property type="component" value="Unassembled WGS sequence"/>
</dbReference>
<dbReference type="PANTHER" id="PTHR46373:SF2">
    <property type="entry name" value="RWP-RK DOMAIN-CONTAINING PROTEIN"/>
    <property type="match status" value="1"/>
</dbReference>
<evidence type="ECO:0000256" key="4">
    <source>
        <dbReference type="ARBA" id="ARBA00023125"/>
    </source>
</evidence>
<evidence type="ECO:0000313" key="9">
    <source>
        <dbReference type="EMBL" id="GFR41899.1"/>
    </source>
</evidence>
<feature type="region of interest" description="Disordered" evidence="7">
    <location>
        <begin position="807"/>
        <end position="831"/>
    </location>
</feature>
<dbReference type="Pfam" id="PF02042">
    <property type="entry name" value="RWP-RK"/>
    <property type="match status" value="1"/>
</dbReference>
<dbReference type="EMBL" id="BMAR01000002">
    <property type="protein sequence ID" value="GFR41899.1"/>
    <property type="molecule type" value="Genomic_DNA"/>
</dbReference>
<dbReference type="PANTHER" id="PTHR46373">
    <property type="entry name" value="PROTEIN RKD4"/>
    <property type="match status" value="1"/>
</dbReference>
<evidence type="ECO:0000313" key="10">
    <source>
        <dbReference type="Proteomes" id="UP001054857"/>
    </source>
</evidence>
<dbReference type="GO" id="GO:0003700">
    <property type="term" value="F:DNA-binding transcription factor activity"/>
    <property type="evidence" value="ECO:0007669"/>
    <property type="project" value="InterPro"/>
</dbReference>
<feature type="region of interest" description="Disordered" evidence="7">
    <location>
        <begin position="76"/>
        <end position="97"/>
    </location>
</feature>
<name>A0AAD3HHV6_9CHLO</name>
<keyword evidence="6" id="KW-0539">Nucleus</keyword>
<dbReference type="AlphaFoldDB" id="A0AAD3HHV6"/>
<evidence type="ECO:0000256" key="7">
    <source>
        <dbReference type="SAM" id="MobiDB-lite"/>
    </source>
</evidence>
<accession>A0AAD3HHV6</accession>
<feature type="region of interest" description="Disordered" evidence="7">
    <location>
        <begin position="655"/>
        <end position="678"/>
    </location>
</feature>
<proteinExistence type="predicted"/>
<organism evidence="9 10">
    <name type="scientific">Astrephomene gubernaculifera</name>
    <dbReference type="NCBI Taxonomy" id="47775"/>
    <lineage>
        <taxon>Eukaryota</taxon>
        <taxon>Viridiplantae</taxon>
        <taxon>Chlorophyta</taxon>
        <taxon>core chlorophytes</taxon>
        <taxon>Chlorophyceae</taxon>
        <taxon>CS clade</taxon>
        <taxon>Chlamydomonadales</taxon>
        <taxon>Astrephomenaceae</taxon>
        <taxon>Astrephomene</taxon>
    </lineage>
</organism>
<sequence length="831" mass="86222">MDYLMFTSHMPGFGQEDVAILDGLPPFHGSWALTNRHDAAFRQGSSLHSATRLANGRSQQDEDRWRSFYDGINFPSSSTEHQRQHSQTAVPAPAVASDTASRLIPGTTMARSSEGQSSCLFQPHPMVHVQLYVELPATAHATQQHMSVVQPHSRQPSLPTFRPAQAFGLPPSEDLPWPWCLMAPPQTAADAAAVRQTAFGHVDAQQAVAAAAAARSTTNPAAASYTSVDNGGGGPAAASAVQHFQGDSYLLANARLLNGHQGQLQEQYPLLPFPQQQQYQQQPDTFQQQEEFRQMQLLAEIEAAPWPNLEPSAQLQPLDFTRLTSSLMTTNCNNRAAATHVPVTPSPTPAAFAATSLVTVTRVSSSLMAAPPSSTAVPGGPCAPVAVGAAGSLAASDGAGGAASTSTSAAAVCREDSLPFATASSYMQSLLLPPPPQPSVTAAGYGTGGDGVMNPFTNAAGGVGSCAPGGMQTTMAAVGSSAVSLHACGDSITSQELCLPCLPALCPSSTALGSGGITAGASELEMKQERVRTEFPRGDGVKAEGCCYPAAAAAADDCARVAEEDEPLADIFMNADAGAVAGSYSDCEDTDILFADVSLSDVDAIAFSGDSGTTTTTTAPDAAVVPGSAATAAAAPANPASGSLYSFTPPLSPPPPAVAAVGPKPGRSGGSGAGTAATAAAAGRSPAAAAGGSTATGSGPGRIGLEVLRGLFEVPVSEVVRRLGVSATDLKRRCRALGIRRWPQRKLMSLRRLGEALRHERELPEERRRALLEQVATNQREILADPDVELAPCLKLLRQAQYKRLFDDRRSGPKHHKNNNRSSTPFAEDSE</sequence>
<keyword evidence="4" id="KW-0238">DNA-binding</keyword>
<reference evidence="9 10" key="1">
    <citation type="journal article" date="2021" name="Sci. Rep.">
        <title>Genome sequencing of the multicellular alga Astrephomene provides insights into convergent evolution of germ-soma differentiation.</title>
        <authorList>
            <person name="Yamashita S."/>
            <person name="Yamamoto K."/>
            <person name="Matsuzaki R."/>
            <person name="Suzuki S."/>
            <person name="Yamaguchi H."/>
            <person name="Hirooka S."/>
            <person name="Minakuchi Y."/>
            <person name="Miyagishima S."/>
            <person name="Kawachi M."/>
            <person name="Toyoda A."/>
            <person name="Nozaki H."/>
        </authorList>
    </citation>
    <scope>NUCLEOTIDE SEQUENCE [LARGE SCALE GENOMIC DNA]</scope>
    <source>
        <strain evidence="9 10">NIES-4017</strain>
    </source>
</reference>
<keyword evidence="2" id="KW-0805">Transcription regulation</keyword>
<feature type="compositionally biased region" description="Polar residues" evidence="7">
    <location>
        <begin position="76"/>
        <end position="89"/>
    </location>
</feature>
<protein>
    <recommendedName>
        <fullName evidence="8">RWP-RK domain-containing protein</fullName>
    </recommendedName>
</protein>
<keyword evidence="3" id="KW-0175">Coiled coil</keyword>
<gene>
    <name evidence="9" type="ORF">Agub_g2689</name>
</gene>
<feature type="domain" description="RWP-RK" evidence="8">
    <location>
        <begin position="686"/>
        <end position="770"/>
    </location>
</feature>
<evidence type="ECO:0000256" key="3">
    <source>
        <dbReference type="ARBA" id="ARBA00023054"/>
    </source>
</evidence>
<keyword evidence="5" id="KW-0804">Transcription</keyword>
<comment type="function">
    <text evidence="1">Putative transcription factor.</text>
</comment>